<accession>A0ACC2W382</accession>
<protein>
    <submittedName>
        <fullName evidence="1">Uncharacterized protein</fullName>
    </submittedName>
</protein>
<gene>
    <name evidence="1" type="ORF">QFC20_004193</name>
</gene>
<comment type="caution">
    <text evidence="1">The sequence shown here is derived from an EMBL/GenBank/DDBJ whole genome shotgun (WGS) entry which is preliminary data.</text>
</comment>
<keyword evidence="2" id="KW-1185">Reference proteome</keyword>
<evidence type="ECO:0000313" key="2">
    <source>
        <dbReference type="Proteomes" id="UP001230649"/>
    </source>
</evidence>
<dbReference type="Proteomes" id="UP001230649">
    <property type="component" value="Unassembled WGS sequence"/>
</dbReference>
<proteinExistence type="predicted"/>
<organism evidence="1 2">
    <name type="scientific">Naganishia adeliensis</name>
    <dbReference type="NCBI Taxonomy" id="92952"/>
    <lineage>
        <taxon>Eukaryota</taxon>
        <taxon>Fungi</taxon>
        <taxon>Dikarya</taxon>
        <taxon>Basidiomycota</taxon>
        <taxon>Agaricomycotina</taxon>
        <taxon>Tremellomycetes</taxon>
        <taxon>Filobasidiales</taxon>
        <taxon>Filobasidiaceae</taxon>
        <taxon>Naganishia</taxon>
    </lineage>
</organism>
<evidence type="ECO:0000313" key="1">
    <source>
        <dbReference type="EMBL" id="KAJ9105858.1"/>
    </source>
</evidence>
<sequence length="287" mass="31619">MAKSEQHSSKAVSFESPIGSFSSTYTAVSSFRGRHVTVEDYTRDEIYFPQLCDSPESIESDAQIVTPEEEIECLVLDNDPSTHKASTEKCDHNVSYSLDACTKKLQSGNEIIHTEPLEETTGARNVEAVFMNFQQFNINPAEEKAYWQQHESKYRSVVNNVQKPSCLSAAVLGFCLTHKPKALSRLPLVRKASSPEVNRDRALRQGLNPACVSMIAEANAIAALTDLLDDTAESLDDAPAAGPSRLALSVSVPVTKRLIRDGTDWVKMFKRGGEWKVKNGERSGPKA</sequence>
<dbReference type="EMBL" id="JASBWS010000046">
    <property type="protein sequence ID" value="KAJ9105858.1"/>
    <property type="molecule type" value="Genomic_DNA"/>
</dbReference>
<reference evidence="1" key="1">
    <citation type="submission" date="2023-04" db="EMBL/GenBank/DDBJ databases">
        <title>Draft Genome sequencing of Naganishia species isolated from polar environments using Oxford Nanopore Technology.</title>
        <authorList>
            <person name="Leo P."/>
            <person name="Venkateswaran K."/>
        </authorList>
    </citation>
    <scope>NUCLEOTIDE SEQUENCE</scope>
    <source>
        <strain evidence="1">MNA-CCFEE 5262</strain>
    </source>
</reference>
<name>A0ACC2W382_9TREE</name>